<dbReference type="Gene3D" id="3.30.450.380">
    <property type="match status" value="1"/>
</dbReference>
<comment type="similarity">
    <text evidence="1">Belongs to the GSP E family.</text>
</comment>
<sequence length="445" mass="50031">MNNPQPMSTLDQPRNNVQVSAEYLTFKAWAHEKLVERTDELGHDFAVMSKPAVRRFVALEMDRLIQEIRIPLNEKEVEQLIDDLTNELTGFGPLEGPLRDPEVEDILVNGPYNIFIGKKGVIEPSDLVFIDEWHLMRIIYRLLLPTGRRVDESSPMVDARLPLYGRINVVIPPLALDGPTLSIRRFPADPLKAKDLIDHGTLTPEMLEFLQAAVQNRCNILISGGTSSGKTTLLNILASFARPQERIVTIEDTAELNLQARHIVRLETRPGGHDGAGAIDARDLLRNALRMRPDRIIVGEVRGSEAMEMLQAMTTGHDGSMGTLHANSPREALQRLELLLSFAGFPGQEVTLRRQIASALEIIVQVARLADGRRRVLSITEVTGMGDNIVALQEHFRYEPRTLPDGTLQDHWINNGLRPHTRKLHHYQPRSQGLQNWAHEEVSRG</sequence>
<dbReference type="InterPro" id="IPR050921">
    <property type="entry name" value="T4SS_GSP_E_ATPase"/>
</dbReference>
<evidence type="ECO:0000313" key="3">
    <source>
        <dbReference type="EMBL" id="TCP07707.1"/>
    </source>
</evidence>
<dbReference type="Gene3D" id="3.40.50.300">
    <property type="entry name" value="P-loop containing nucleotide triphosphate hydrolases"/>
    <property type="match status" value="1"/>
</dbReference>
<protein>
    <submittedName>
        <fullName evidence="3">Pilus assembly protein CpaF</fullName>
    </submittedName>
</protein>
<dbReference type="PANTHER" id="PTHR30486:SF15">
    <property type="entry name" value="TYPE II_IV SECRETION SYSTEM ATPASE"/>
    <property type="match status" value="1"/>
</dbReference>
<accession>A0AA46DEA6</accession>
<dbReference type="AlphaFoldDB" id="A0AA46DEA6"/>
<dbReference type="CDD" id="cd01130">
    <property type="entry name" value="VirB11-like_ATPase"/>
    <property type="match status" value="1"/>
</dbReference>
<feature type="domain" description="Bacterial type II secretion system protein E" evidence="2">
    <location>
        <begin position="89"/>
        <end position="369"/>
    </location>
</feature>
<evidence type="ECO:0000259" key="2">
    <source>
        <dbReference type="Pfam" id="PF00437"/>
    </source>
</evidence>
<dbReference type="Pfam" id="PF00437">
    <property type="entry name" value="T2SSE"/>
    <property type="match status" value="1"/>
</dbReference>
<dbReference type="InterPro" id="IPR001482">
    <property type="entry name" value="T2SS/T4SS_dom"/>
</dbReference>
<organism evidence="3 4">
    <name type="scientific">Caldimonas thermodepolymerans</name>
    <dbReference type="NCBI Taxonomy" id="215580"/>
    <lineage>
        <taxon>Bacteria</taxon>
        <taxon>Pseudomonadati</taxon>
        <taxon>Pseudomonadota</taxon>
        <taxon>Betaproteobacteria</taxon>
        <taxon>Burkholderiales</taxon>
        <taxon>Sphaerotilaceae</taxon>
        <taxon>Caldimonas</taxon>
    </lineage>
</organism>
<gene>
    <name evidence="3" type="ORF">EV676_104263</name>
</gene>
<evidence type="ECO:0000256" key="1">
    <source>
        <dbReference type="ARBA" id="ARBA00006611"/>
    </source>
</evidence>
<name>A0AA46DEA6_9BURK</name>
<dbReference type="SUPFAM" id="SSF52540">
    <property type="entry name" value="P-loop containing nucleoside triphosphate hydrolases"/>
    <property type="match status" value="1"/>
</dbReference>
<reference evidence="3 4" key="1">
    <citation type="submission" date="2019-03" db="EMBL/GenBank/DDBJ databases">
        <title>Genomic Encyclopedia of Type Strains, Phase IV (KMG-IV): sequencing the most valuable type-strain genomes for metagenomic binning, comparative biology and taxonomic classification.</title>
        <authorList>
            <person name="Goeker M."/>
        </authorList>
    </citation>
    <scope>NUCLEOTIDE SEQUENCE [LARGE SCALE GENOMIC DNA]</scope>
    <source>
        <strain evidence="3 4">DSM 15264</strain>
    </source>
</reference>
<comment type="caution">
    <text evidence="3">The sequence shown here is derived from an EMBL/GenBank/DDBJ whole genome shotgun (WGS) entry which is preliminary data.</text>
</comment>
<dbReference type="EMBL" id="SLXF01000004">
    <property type="protein sequence ID" value="TCP07707.1"/>
    <property type="molecule type" value="Genomic_DNA"/>
</dbReference>
<dbReference type="Proteomes" id="UP000294772">
    <property type="component" value="Unassembled WGS sequence"/>
</dbReference>
<proteinExistence type="inferred from homology"/>
<dbReference type="PANTHER" id="PTHR30486">
    <property type="entry name" value="TWITCHING MOTILITY PROTEIN PILT"/>
    <property type="match status" value="1"/>
</dbReference>
<dbReference type="GO" id="GO:0016887">
    <property type="term" value="F:ATP hydrolysis activity"/>
    <property type="evidence" value="ECO:0007669"/>
    <property type="project" value="InterPro"/>
</dbReference>
<evidence type="ECO:0000313" key="4">
    <source>
        <dbReference type="Proteomes" id="UP000294772"/>
    </source>
</evidence>
<dbReference type="InterPro" id="IPR027417">
    <property type="entry name" value="P-loop_NTPase"/>
</dbReference>